<dbReference type="HOGENOM" id="CLU_2997610_0_0_1"/>
<reference evidence="1" key="1">
    <citation type="submission" date="2013-07" db="EMBL/GenBank/DDBJ databases">
        <title>The genome of an arbuscular mycorrhizal fungus provides insights into the evolution of the oldest plant symbiosis.</title>
        <authorList>
            <consortium name="DOE Joint Genome Institute"/>
            <person name="Tisserant E."/>
            <person name="Malbreil M."/>
            <person name="Kuo A."/>
            <person name="Kohler A."/>
            <person name="Symeonidi A."/>
            <person name="Balestrini R."/>
            <person name="Charron P."/>
            <person name="Duensing N."/>
            <person name="Frei-dit-Frey N."/>
            <person name="Gianinazzi-Pearson V."/>
            <person name="Gilbert B."/>
            <person name="Handa Y."/>
            <person name="Hijri M."/>
            <person name="Kaul R."/>
            <person name="Kawaguchi M."/>
            <person name="Krajinski F."/>
            <person name="Lammers P."/>
            <person name="Lapierre D."/>
            <person name="Masclaux F.G."/>
            <person name="Murat C."/>
            <person name="Morin E."/>
            <person name="Ndikumana S."/>
            <person name="Pagni M."/>
            <person name="Petitpierre D."/>
            <person name="Requena N."/>
            <person name="Rosikiewicz P."/>
            <person name="Riley R."/>
            <person name="Saito K."/>
            <person name="San Clemente H."/>
            <person name="Shapiro H."/>
            <person name="van Tuinen D."/>
            <person name="Becard G."/>
            <person name="Bonfante P."/>
            <person name="Paszkowski U."/>
            <person name="Shachar-Hill Y."/>
            <person name="Young J.P."/>
            <person name="Sanders I.R."/>
            <person name="Henrissat B."/>
            <person name="Rensing S.A."/>
            <person name="Grigoriev I.V."/>
            <person name="Corradi N."/>
            <person name="Roux C."/>
            <person name="Martin F."/>
        </authorList>
    </citation>
    <scope>NUCLEOTIDE SEQUENCE</scope>
    <source>
        <strain evidence="1">DAOM 197198</strain>
    </source>
</reference>
<gene>
    <name evidence="1" type="ORF">GLOINDRAFT_32634</name>
</gene>
<name>U9TW94_RHIID</name>
<dbReference type="EMBL" id="KI290096">
    <property type="protein sequence ID" value="ESA07631.1"/>
    <property type="molecule type" value="Genomic_DNA"/>
</dbReference>
<sequence>MTETRIKFYNFIVHRLINNTRISNIIIRQHISTKNVFILQQSNIQPKNNVFLVKLLY</sequence>
<organism evidence="1">
    <name type="scientific">Rhizophagus irregularis (strain DAOM 181602 / DAOM 197198 / MUCL 43194)</name>
    <name type="common">Arbuscular mycorrhizal fungus</name>
    <name type="synonym">Glomus intraradices</name>
    <dbReference type="NCBI Taxonomy" id="747089"/>
    <lineage>
        <taxon>Eukaryota</taxon>
        <taxon>Fungi</taxon>
        <taxon>Fungi incertae sedis</taxon>
        <taxon>Mucoromycota</taxon>
        <taxon>Glomeromycotina</taxon>
        <taxon>Glomeromycetes</taxon>
        <taxon>Glomerales</taxon>
        <taxon>Glomeraceae</taxon>
        <taxon>Rhizophagus</taxon>
    </lineage>
</organism>
<accession>U9TW94</accession>
<dbReference type="AlphaFoldDB" id="U9TW94"/>
<protein>
    <submittedName>
        <fullName evidence="1">Uncharacterized protein</fullName>
    </submittedName>
</protein>
<evidence type="ECO:0000313" key="1">
    <source>
        <dbReference type="EMBL" id="ESA07631.1"/>
    </source>
</evidence>
<proteinExistence type="predicted"/>